<name>A0A2T7G1Q0_9RHOB</name>
<dbReference type="OrthoDB" id="5621369at2"/>
<dbReference type="SUPFAM" id="SSF56112">
    <property type="entry name" value="Protein kinase-like (PK-like)"/>
    <property type="match status" value="1"/>
</dbReference>
<keyword evidence="2" id="KW-1185">Reference proteome</keyword>
<dbReference type="InterPro" id="IPR011009">
    <property type="entry name" value="Kinase-like_dom_sf"/>
</dbReference>
<dbReference type="AlphaFoldDB" id="A0A2T7G1Q0"/>
<protein>
    <recommendedName>
        <fullName evidence="3">Aminoglycoside phosphotransferase domain-containing protein</fullName>
    </recommendedName>
</protein>
<gene>
    <name evidence="1" type="ORF">DC363_02300</name>
</gene>
<sequence length="349" mass="39279">MTRPDIDADVASLRALISATFGEDVIRIGMPGGEKRPVYRVHTPNRSVIVARRVDSTGLRHERAALEKLAVAGCDRVPEVLHEQGDLTVIRDLGRRRLNVVLHQRGAEAAAELLRDALRALVDIHTCAARVEWGDLLAPITATRKEIRHFARGPERLAWLYGLPVPKVEVDALQAVLTVDAPRMVKWDCRSANAALDDADRIGWFDFEHCGLRGGYEDFGWLIADEALPMEIAPIYDSLRPILRDAALTDDPAKQEDFIKRFEIFTCLHASLRLRVIRNELKKKSWTPAHRILRYDLVGADPHMAARVARTGGFLARRHRETRSFAPLFQEVEQIFVRALSLPRTPPGV</sequence>
<accession>A0A2T7G1Q0</accession>
<evidence type="ECO:0008006" key="3">
    <source>
        <dbReference type="Google" id="ProtNLM"/>
    </source>
</evidence>
<dbReference type="EMBL" id="QCYG01000001">
    <property type="protein sequence ID" value="PVA08339.1"/>
    <property type="molecule type" value="Genomic_DNA"/>
</dbReference>
<dbReference type="Proteomes" id="UP000244817">
    <property type="component" value="Unassembled WGS sequence"/>
</dbReference>
<proteinExistence type="predicted"/>
<reference evidence="1 2" key="1">
    <citation type="submission" date="2018-04" db="EMBL/GenBank/DDBJ databases">
        <title>Pelagivirga bohaiensis gen. nov., sp. nov., a bacterium isolated from the Bohai Sea.</title>
        <authorList>
            <person name="Ji X."/>
        </authorList>
    </citation>
    <scope>NUCLEOTIDE SEQUENCE [LARGE SCALE GENOMIC DNA]</scope>
    <source>
        <strain evidence="1 2">BH-SD16</strain>
    </source>
</reference>
<comment type="caution">
    <text evidence="1">The sequence shown here is derived from an EMBL/GenBank/DDBJ whole genome shotgun (WGS) entry which is preliminary data.</text>
</comment>
<evidence type="ECO:0000313" key="1">
    <source>
        <dbReference type="EMBL" id="PVA08339.1"/>
    </source>
</evidence>
<dbReference type="RefSeq" id="WP_108639493.1">
    <property type="nucleotide sequence ID" value="NZ_QCYG01000001.1"/>
</dbReference>
<organism evidence="1 2">
    <name type="scientific">Thalassorhabdomicrobium marinisediminis</name>
    <dbReference type="NCBI Taxonomy" id="2170577"/>
    <lineage>
        <taxon>Bacteria</taxon>
        <taxon>Pseudomonadati</taxon>
        <taxon>Pseudomonadota</taxon>
        <taxon>Alphaproteobacteria</taxon>
        <taxon>Rhodobacterales</taxon>
        <taxon>Paracoccaceae</taxon>
        <taxon>Thalassorhabdomicrobium</taxon>
    </lineage>
</organism>
<evidence type="ECO:0000313" key="2">
    <source>
        <dbReference type="Proteomes" id="UP000244817"/>
    </source>
</evidence>